<dbReference type="PROSITE" id="PS00028">
    <property type="entry name" value="ZINC_FINGER_C2H2_1"/>
    <property type="match status" value="1"/>
</dbReference>
<accession>A0A2C6JX67</accession>
<dbReference type="PANTHER" id="PTHR47436">
    <property type="entry name" value="HISTONE-LYSINE N-METHYLTRANSFERASE ATXR2"/>
    <property type="match status" value="1"/>
</dbReference>
<dbReference type="GO" id="GO:0008168">
    <property type="term" value="F:methyltransferase activity"/>
    <property type="evidence" value="ECO:0007669"/>
    <property type="project" value="InterPro"/>
</dbReference>
<feature type="domain" description="SET" evidence="2">
    <location>
        <begin position="328"/>
        <end position="492"/>
    </location>
</feature>
<dbReference type="Pfam" id="PF00856">
    <property type="entry name" value="SET"/>
    <property type="match status" value="1"/>
</dbReference>
<dbReference type="PROSITE" id="PS50280">
    <property type="entry name" value="SET"/>
    <property type="match status" value="1"/>
</dbReference>
<dbReference type="Gene3D" id="2.170.270.10">
    <property type="entry name" value="SET domain"/>
    <property type="match status" value="1"/>
</dbReference>
<name>A0A2C6JX67_9APIC</name>
<evidence type="ECO:0000259" key="2">
    <source>
        <dbReference type="PROSITE" id="PS50280"/>
    </source>
</evidence>
<dbReference type="InterPro" id="IPR001214">
    <property type="entry name" value="SET_dom"/>
</dbReference>
<dbReference type="OrthoDB" id="446890at2759"/>
<sequence length="568" mass="62568">METSPAPASVLPSSSLVPCSRVFEVRCQGRPDRPKSVGLFAVSSLPGNFTFHEELPVFALQQAVNKSLIRACCNCHRVLGDLHSQLSHFFSSTNPEALERLKTCAVNNTKSLPNPAFSAEVVSCAGGCGEMYCCRSCQLTHMRQSHRYLCVGPLEEGHPIVLFKQLAVQQTENLLLAVEAICKLVSLAAEDLLIHEHNGVESSSGVGTEVSRISCPAEVDDAKFLRILAERESEVKAKTEQLFGVLLGYDHDYWEAVEGEEGNNEASKDRLLVLQDICHCLHAAFSSPVNERQAGAKILATLFESPGLLSQVTGLFEKTNTHIVVPSPLNSLFRNAAKEVSSSAVAQSSIELLEFILREKEVALQRIFGDDEEEMEEEDDDEDSLAYKQRQKEKEHLMKTRFAEVPLGSLLPPPSESETSDNSLNMLTGERSSFQPRSFPDVHGTGFFPSIGRMNHSCAPNVRLVYPHGSNTVAFVTMRPVKQGEELCISYVDGIEEMDDEERTAALDTFGFQNLQAARLASRATGSCSDEEEPVDHTLVDKHTQYLPVCVAIKSSRVTQKRNLLASR</sequence>
<keyword evidence="4" id="KW-1185">Reference proteome</keyword>
<dbReference type="CDD" id="cd20071">
    <property type="entry name" value="SET_SMYD"/>
    <property type="match status" value="1"/>
</dbReference>
<evidence type="ECO:0000256" key="1">
    <source>
        <dbReference type="SAM" id="MobiDB-lite"/>
    </source>
</evidence>
<dbReference type="InterPro" id="IPR013087">
    <property type="entry name" value="Znf_C2H2_type"/>
</dbReference>
<dbReference type="InterPro" id="IPR046341">
    <property type="entry name" value="SET_dom_sf"/>
</dbReference>
<reference evidence="3 4" key="1">
    <citation type="journal article" date="2017" name="Int. J. Parasitol.">
        <title>The genome of the protozoan parasite Cystoisospora suis and a reverse vaccinology approach to identify vaccine candidates.</title>
        <authorList>
            <person name="Palmieri N."/>
            <person name="Shrestha A."/>
            <person name="Ruttkowski B."/>
            <person name="Beck T."/>
            <person name="Vogl C."/>
            <person name="Tomley F."/>
            <person name="Blake D.P."/>
            <person name="Joachim A."/>
        </authorList>
    </citation>
    <scope>NUCLEOTIDE SEQUENCE [LARGE SCALE GENOMIC DNA]</scope>
    <source>
        <strain evidence="3 4">Wien I</strain>
    </source>
</reference>
<dbReference type="PANTHER" id="PTHR47436:SF1">
    <property type="entry name" value="SET DOMAIN-CONTAINING PROTEIN"/>
    <property type="match status" value="1"/>
</dbReference>
<evidence type="ECO:0000313" key="3">
    <source>
        <dbReference type="EMBL" id="PHJ19141.1"/>
    </source>
</evidence>
<dbReference type="SUPFAM" id="SSF82199">
    <property type="entry name" value="SET domain"/>
    <property type="match status" value="1"/>
</dbReference>
<feature type="region of interest" description="Disordered" evidence="1">
    <location>
        <begin position="405"/>
        <end position="425"/>
    </location>
</feature>
<organism evidence="3 4">
    <name type="scientific">Cystoisospora suis</name>
    <dbReference type="NCBI Taxonomy" id="483139"/>
    <lineage>
        <taxon>Eukaryota</taxon>
        <taxon>Sar</taxon>
        <taxon>Alveolata</taxon>
        <taxon>Apicomplexa</taxon>
        <taxon>Conoidasida</taxon>
        <taxon>Coccidia</taxon>
        <taxon>Eucoccidiorida</taxon>
        <taxon>Eimeriorina</taxon>
        <taxon>Sarcocystidae</taxon>
        <taxon>Cystoisospora</taxon>
    </lineage>
</organism>
<evidence type="ECO:0000313" key="4">
    <source>
        <dbReference type="Proteomes" id="UP000221165"/>
    </source>
</evidence>
<dbReference type="InterPro" id="IPR044237">
    <property type="entry name" value="ATXR2-like"/>
</dbReference>
<dbReference type="Proteomes" id="UP000221165">
    <property type="component" value="Unassembled WGS sequence"/>
</dbReference>
<protein>
    <submittedName>
        <fullName evidence="3">Histone-lysine n</fullName>
    </submittedName>
</protein>
<comment type="caution">
    <text evidence="3">The sequence shown here is derived from an EMBL/GenBank/DDBJ whole genome shotgun (WGS) entry which is preliminary data.</text>
</comment>
<dbReference type="EMBL" id="MIGC01003618">
    <property type="protein sequence ID" value="PHJ19141.1"/>
    <property type="molecule type" value="Genomic_DNA"/>
</dbReference>
<dbReference type="VEuPathDB" id="ToxoDB:CSUI_007034"/>
<dbReference type="AlphaFoldDB" id="A0A2C6JX67"/>
<gene>
    <name evidence="3" type="ORF">CSUI_007034</name>
</gene>
<dbReference type="GeneID" id="94430395"/>
<proteinExistence type="predicted"/>
<dbReference type="RefSeq" id="XP_067920843.1">
    <property type="nucleotide sequence ID" value="XM_068067184.1"/>
</dbReference>